<proteinExistence type="predicted"/>
<organism evidence="1 2">
    <name type="scientific">Sphaerosporella brunnea</name>
    <dbReference type="NCBI Taxonomy" id="1250544"/>
    <lineage>
        <taxon>Eukaryota</taxon>
        <taxon>Fungi</taxon>
        <taxon>Dikarya</taxon>
        <taxon>Ascomycota</taxon>
        <taxon>Pezizomycotina</taxon>
        <taxon>Pezizomycetes</taxon>
        <taxon>Pezizales</taxon>
        <taxon>Pyronemataceae</taxon>
        <taxon>Sphaerosporella</taxon>
    </lineage>
</organism>
<evidence type="ECO:0000313" key="1">
    <source>
        <dbReference type="EMBL" id="KAA8893445.1"/>
    </source>
</evidence>
<dbReference type="AlphaFoldDB" id="A0A5J5ED17"/>
<evidence type="ECO:0000313" key="2">
    <source>
        <dbReference type="Proteomes" id="UP000326924"/>
    </source>
</evidence>
<accession>A0A5J5ED17</accession>
<comment type="caution">
    <text evidence="1">The sequence shown here is derived from an EMBL/GenBank/DDBJ whole genome shotgun (WGS) entry which is preliminary data.</text>
</comment>
<keyword evidence="2" id="KW-1185">Reference proteome</keyword>
<protein>
    <submittedName>
        <fullName evidence="1">Uncharacterized protein</fullName>
    </submittedName>
</protein>
<gene>
    <name evidence="1" type="ORF">FN846DRAFT_528571</name>
</gene>
<reference evidence="1 2" key="1">
    <citation type="submission" date="2019-09" db="EMBL/GenBank/DDBJ databases">
        <title>Draft genome of the ectomycorrhizal ascomycete Sphaerosporella brunnea.</title>
        <authorList>
            <consortium name="DOE Joint Genome Institute"/>
            <person name="Benucci G.M."/>
            <person name="Marozzi G."/>
            <person name="Antonielli L."/>
            <person name="Sanchez S."/>
            <person name="Marco P."/>
            <person name="Wang X."/>
            <person name="Falini L.B."/>
            <person name="Barry K."/>
            <person name="Haridas S."/>
            <person name="Lipzen A."/>
            <person name="Labutti K."/>
            <person name="Grigoriev I.V."/>
            <person name="Murat C."/>
            <person name="Martin F."/>
            <person name="Albertini E."/>
            <person name="Donnini D."/>
            <person name="Bonito G."/>
        </authorList>
    </citation>
    <scope>NUCLEOTIDE SEQUENCE [LARGE SCALE GENOMIC DNA]</scope>
    <source>
        <strain evidence="1 2">Sb_GMNB300</strain>
    </source>
</reference>
<dbReference type="Proteomes" id="UP000326924">
    <property type="component" value="Unassembled WGS sequence"/>
</dbReference>
<sequence length="227" mass="24278">MALGYLTNIIARLNEIRSGRKRIAEVRISEEPAKRRKITVTPETGLNESDMEAVSALMDLKTHARVAPANEMASLVQNLLAGATTEMAAVFATSGAFAPMGSEMQQLLVLQELIAKRVAEIAPPTPSAVKPITEAPQLKPVTDAPKPVENGHVGIVHSELPNDHQMDDQEFNELMDAETDSAFAVDQEQAVSSSPQSAPIAPMAPMMPVTIAPVAPMAPMAFMKSSK</sequence>
<dbReference type="InParanoid" id="A0A5J5ED17"/>
<dbReference type="EMBL" id="VXIS01000442">
    <property type="protein sequence ID" value="KAA8893445.1"/>
    <property type="molecule type" value="Genomic_DNA"/>
</dbReference>
<name>A0A5J5ED17_9PEZI</name>